<keyword evidence="1" id="KW-1071">Ligand-gated ion channel</keyword>
<dbReference type="EMBL" id="CAXAMM010029380">
    <property type="protein sequence ID" value="CAK9064614.1"/>
    <property type="molecule type" value="Genomic_DNA"/>
</dbReference>
<comment type="caution">
    <text evidence="4">The sequence shown here is derived from an EMBL/GenBank/DDBJ whole genome shotgun (WGS) entry which is preliminary data.</text>
</comment>
<accession>A0ABP0NQ94</accession>
<gene>
    <name evidence="4" type="ORF">SCF082_LOCUS33231</name>
</gene>
<feature type="domain" description="Cyclic nucleotide-binding" evidence="3">
    <location>
        <begin position="150"/>
        <end position="257"/>
    </location>
</feature>
<dbReference type="InterPro" id="IPR018490">
    <property type="entry name" value="cNMP-bd_dom_sf"/>
</dbReference>
<sequence length="442" mass="50719">MDHALLTPTDLVYSYQDQEVSLLHVLSVPLMALMKIALFSELVPSSYRDPILVILEGDRRAPQKHGLQAAANAGANEAGKKGERIREASQRRRARWLRGAAPAQSAEGSVEHEKILGILNRHPVERANFMKLVEEHLDKLAAPRVIHHKLFADFSPQFRTLVGVNCERRLYFPRETIVREGSAGDRMFIMNLGSASVKVNKHNVMQIRGGSHFGFPMICSDKERYRMTITTDTMCQVLVISRSSYQHALSKYPEMKEIAKHLEASERGRERKEFASFMKLVHRRRGLRYLLEAMRDGILGHAVAQMNDGNRGTLENVFKGWRQEVAKSAELRQGDEQLRQFNDAQIYNWLKKRRLQIEQVKSKQELSQWTINTLSNRGPPKPKPSSIKLDAIQPADPARAQEVRDWSCYMQPAPVWRRRPQSPRSKRPNTDWSPRLPPVTRK</sequence>
<keyword evidence="1" id="KW-0407">Ion channel</keyword>
<dbReference type="InterPro" id="IPR000595">
    <property type="entry name" value="cNMP-bd_dom"/>
</dbReference>
<dbReference type="Proteomes" id="UP001642464">
    <property type="component" value="Unassembled WGS sequence"/>
</dbReference>
<reference evidence="4 5" key="1">
    <citation type="submission" date="2024-02" db="EMBL/GenBank/DDBJ databases">
        <authorList>
            <person name="Chen Y."/>
            <person name="Shah S."/>
            <person name="Dougan E. K."/>
            <person name="Thang M."/>
            <person name="Chan C."/>
        </authorList>
    </citation>
    <scope>NUCLEOTIDE SEQUENCE [LARGE SCALE GENOMIC DNA]</scope>
</reference>
<dbReference type="PROSITE" id="PS50042">
    <property type="entry name" value="CNMP_BINDING_3"/>
    <property type="match status" value="1"/>
</dbReference>
<keyword evidence="5" id="KW-1185">Reference proteome</keyword>
<name>A0ABP0NQ94_9DINO</name>
<proteinExistence type="predicted"/>
<evidence type="ECO:0000259" key="3">
    <source>
        <dbReference type="PROSITE" id="PS50042"/>
    </source>
</evidence>
<dbReference type="PANTHER" id="PTHR45638">
    <property type="entry name" value="CYCLIC NUCLEOTIDE-GATED CATION CHANNEL SUBUNIT A"/>
    <property type="match status" value="1"/>
</dbReference>
<keyword evidence="1" id="KW-0813">Transport</keyword>
<keyword evidence="1" id="KW-0406">Ion transport</keyword>
<evidence type="ECO:0000256" key="2">
    <source>
        <dbReference type="SAM" id="MobiDB-lite"/>
    </source>
</evidence>
<dbReference type="CDD" id="cd00038">
    <property type="entry name" value="CAP_ED"/>
    <property type="match status" value="1"/>
</dbReference>
<dbReference type="InterPro" id="IPR050866">
    <property type="entry name" value="CNG_cation_channel"/>
</dbReference>
<dbReference type="Gene3D" id="2.60.120.10">
    <property type="entry name" value="Jelly Rolls"/>
    <property type="match status" value="1"/>
</dbReference>
<dbReference type="SUPFAM" id="SSF51206">
    <property type="entry name" value="cAMP-binding domain-like"/>
    <property type="match status" value="1"/>
</dbReference>
<evidence type="ECO:0000313" key="4">
    <source>
        <dbReference type="EMBL" id="CAK9064614.1"/>
    </source>
</evidence>
<dbReference type="PANTHER" id="PTHR45638:SF11">
    <property type="entry name" value="CYCLIC NUCLEOTIDE-GATED CATION CHANNEL SUBUNIT A"/>
    <property type="match status" value="1"/>
</dbReference>
<dbReference type="Pfam" id="PF00027">
    <property type="entry name" value="cNMP_binding"/>
    <property type="match status" value="1"/>
</dbReference>
<feature type="region of interest" description="Disordered" evidence="2">
    <location>
        <begin position="412"/>
        <end position="442"/>
    </location>
</feature>
<protein>
    <submittedName>
        <fullName evidence="4">Potassium/sodium hyperpolarization-activated cyclic nucleotide-gated channel 2 (Brain cyclic nucleotide-gated channel 2) (BCNG-2)</fullName>
    </submittedName>
</protein>
<organism evidence="4 5">
    <name type="scientific">Durusdinium trenchii</name>
    <dbReference type="NCBI Taxonomy" id="1381693"/>
    <lineage>
        <taxon>Eukaryota</taxon>
        <taxon>Sar</taxon>
        <taxon>Alveolata</taxon>
        <taxon>Dinophyceae</taxon>
        <taxon>Suessiales</taxon>
        <taxon>Symbiodiniaceae</taxon>
        <taxon>Durusdinium</taxon>
    </lineage>
</organism>
<dbReference type="SMART" id="SM00100">
    <property type="entry name" value="cNMP"/>
    <property type="match status" value="1"/>
</dbReference>
<evidence type="ECO:0000313" key="5">
    <source>
        <dbReference type="Proteomes" id="UP001642464"/>
    </source>
</evidence>
<evidence type="ECO:0000256" key="1">
    <source>
        <dbReference type="ARBA" id="ARBA00023286"/>
    </source>
</evidence>
<dbReference type="InterPro" id="IPR014710">
    <property type="entry name" value="RmlC-like_jellyroll"/>
</dbReference>
<feature type="compositionally biased region" description="Basic residues" evidence="2">
    <location>
        <begin position="416"/>
        <end position="427"/>
    </location>
</feature>